<organism evidence="2 3">
    <name type="scientific">Rhodnius prolixus</name>
    <name type="common">Triatomid bug</name>
    <dbReference type="NCBI Taxonomy" id="13249"/>
    <lineage>
        <taxon>Eukaryota</taxon>
        <taxon>Metazoa</taxon>
        <taxon>Ecdysozoa</taxon>
        <taxon>Arthropoda</taxon>
        <taxon>Hexapoda</taxon>
        <taxon>Insecta</taxon>
        <taxon>Pterygota</taxon>
        <taxon>Neoptera</taxon>
        <taxon>Paraneoptera</taxon>
        <taxon>Hemiptera</taxon>
        <taxon>Heteroptera</taxon>
        <taxon>Panheteroptera</taxon>
        <taxon>Cimicomorpha</taxon>
        <taxon>Reduviidae</taxon>
        <taxon>Triatominae</taxon>
        <taxon>Rhodnius</taxon>
    </lineage>
</organism>
<dbReference type="HOGENOM" id="CLU_1580458_0_0_1"/>
<dbReference type="VEuPathDB" id="VectorBase:RPRC000206"/>
<dbReference type="Proteomes" id="UP000015103">
    <property type="component" value="Unassembled WGS sequence"/>
</dbReference>
<protein>
    <submittedName>
        <fullName evidence="2">Uncharacterized protein</fullName>
    </submittedName>
</protein>
<dbReference type="EMBL" id="ACPB03021812">
    <property type="status" value="NOT_ANNOTATED_CDS"/>
    <property type="molecule type" value="Genomic_DNA"/>
</dbReference>
<sequence>MSSNKADFSNVDLVIITQEYDNPELQIYKKKEGIQVAHQFHNLNRILDLLLILAWWKMTSPTSSPQKPTTGGSPAARSTSGGGGGGGAGAATPGGGGTAAGTGTGTVAVGKWQWSESTIPNSGAAGWTRLWRLARLLLQNKKEIEVFRKGCKQGLDFREKNFRGIGFIF</sequence>
<dbReference type="InParanoid" id="T1H869"/>
<proteinExistence type="predicted"/>
<feature type="compositionally biased region" description="Low complexity" evidence="1">
    <location>
        <begin position="62"/>
        <end position="79"/>
    </location>
</feature>
<feature type="compositionally biased region" description="Gly residues" evidence="1">
    <location>
        <begin position="80"/>
        <end position="102"/>
    </location>
</feature>
<keyword evidence="3" id="KW-1185">Reference proteome</keyword>
<name>T1H869_RHOPR</name>
<accession>T1H869</accession>
<dbReference type="AlphaFoldDB" id="T1H869"/>
<reference evidence="2" key="1">
    <citation type="submission" date="2015-05" db="UniProtKB">
        <authorList>
            <consortium name="EnsemblMetazoa"/>
        </authorList>
    </citation>
    <scope>IDENTIFICATION</scope>
</reference>
<evidence type="ECO:0000313" key="2">
    <source>
        <dbReference type="EnsemblMetazoa" id="RPRC000206-PA"/>
    </source>
</evidence>
<feature type="region of interest" description="Disordered" evidence="1">
    <location>
        <begin position="62"/>
        <end position="102"/>
    </location>
</feature>
<dbReference type="EnsemblMetazoa" id="RPRC000206-RA">
    <property type="protein sequence ID" value="RPRC000206-PA"/>
    <property type="gene ID" value="RPRC000206"/>
</dbReference>
<evidence type="ECO:0000313" key="3">
    <source>
        <dbReference type="Proteomes" id="UP000015103"/>
    </source>
</evidence>
<evidence type="ECO:0000256" key="1">
    <source>
        <dbReference type="SAM" id="MobiDB-lite"/>
    </source>
</evidence>